<evidence type="ECO:0000256" key="3">
    <source>
        <dbReference type="ARBA" id="ARBA00023136"/>
    </source>
</evidence>
<dbReference type="GO" id="GO:0031267">
    <property type="term" value="F:small GTPase binding"/>
    <property type="evidence" value="ECO:0007669"/>
    <property type="project" value="InterPro"/>
</dbReference>
<feature type="region of interest" description="Disordered" evidence="4">
    <location>
        <begin position="3206"/>
        <end position="3228"/>
    </location>
</feature>
<feature type="region of interest" description="Disordered" evidence="4">
    <location>
        <begin position="2430"/>
        <end position="2449"/>
    </location>
</feature>
<feature type="compositionally biased region" description="Basic and acidic residues" evidence="4">
    <location>
        <begin position="2916"/>
        <end position="2938"/>
    </location>
</feature>
<dbReference type="GO" id="GO:0006886">
    <property type="term" value="P:intracellular protein transport"/>
    <property type="evidence" value="ECO:0007669"/>
    <property type="project" value="InterPro"/>
</dbReference>
<dbReference type="PROSITE" id="PS50004">
    <property type="entry name" value="C2"/>
    <property type="match status" value="2"/>
</dbReference>
<dbReference type="EMBL" id="CAIIXF020000011">
    <property type="protein sequence ID" value="CAH1799960.1"/>
    <property type="molecule type" value="Genomic_DNA"/>
</dbReference>
<dbReference type="CDD" id="cd04020">
    <property type="entry name" value="C2B_SLP_1-2-3-4"/>
    <property type="match status" value="1"/>
</dbReference>
<keyword evidence="2" id="KW-0677">Repeat</keyword>
<feature type="region of interest" description="Disordered" evidence="4">
    <location>
        <begin position="373"/>
        <end position="444"/>
    </location>
</feature>
<feature type="compositionally biased region" description="Polar residues" evidence="4">
    <location>
        <begin position="2781"/>
        <end position="2796"/>
    </location>
</feature>
<dbReference type="InterPro" id="IPR013083">
    <property type="entry name" value="Znf_RING/FYVE/PHD"/>
</dbReference>
<dbReference type="Gene3D" id="2.60.40.150">
    <property type="entry name" value="C2 domain"/>
    <property type="match status" value="2"/>
</dbReference>
<feature type="domain" description="RabBD" evidence="6">
    <location>
        <begin position="20"/>
        <end position="137"/>
    </location>
</feature>
<feature type="compositionally biased region" description="Basic and acidic residues" evidence="4">
    <location>
        <begin position="3611"/>
        <end position="3621"/>
    </location>
</feature>
<feature type="region of interest" description="Disordered" evidence="4">
    <location>
        <begin position="183"/>
        <end position="272"/>
    </location>
</feature>
<feature type="compositionally biased region" description="Basic and acidic residues" evidence="4">
    <location>
        <begin position="229"/>
        <end position="245"/>
    </location>
</feature>
<feature type="region of interest" description="Disordered" evidence="4">
    <location>
        <begin position="2862"/>
        <end position="2938"/>
    </location>
</feature>
<feature type="compositionally biased region" description="Low complexity" evidence="4">
    <location>
        <begin position="248"/>
        <end position="263"/>
    </location>
</feature>
<dbReference type="Pfam" id="PF02318">
    <property type="entry name" value="FYVE_2"/>
    <property type="match status" value="1"/>
</dbReference>
<comment type="caution">
    <text evidence="7">The sequence shown here is derived from an EMBL/GenBank/DDBJ whole genome shotgun (WGS) entry which is preliminary data.</text>
</comment>
<proteinExistence type="predicted"/>
<dbReference type="PANTHER" id="PTHR45716:SF2">
    <property type="entry name" value="BITESIZE, ISOFORM I"/>
    <property type="match status" value="1"/>
</dbReference>
<feature type="compositionally biased region" description="Basic and acidic residues" evidence="4">
    <location>
        <begin position="2608"/>
        <end position="2620"/>
    </location>
</feature>
<feature type="domain" description="C2" evidence="5">
    <location>
        <begin position="3838"/>
        <end position="3963"/>
    </location>
</feature>
<dbReference type="GO" id="GO:0042043">
    <property type="term" value="F:neurexin family protein binding"/>
    <property type="evidence" value="ECO:0007669"/>
    <property type="project" value="TreeGrafter"/>
</dbReference>
<dbReference type="InterPro" id="IPR011011">
    <property type="entry name" value="Znf_FYVE_PHD"/>
</dbReference>
<feature type="region of interest" description="Disordered" evidence="4">
    <location>
        <begin position="3114"/>
        <end position="3161"/>
    </location>
</feature>
<dbReference type="InterPro" id="IPR010911">
    <property type="entry name" value="Rab_BD"/>
</dbReference>
<keyword evidence="3" id="KW-0472">Membrane</keyword>
<feature type="compositionally biased region" description="Polar residues" evidence="4">
    <location>
        <begin position="3114"/>
        <end position="3136"/>
    </location>
</feature>
<feature type="compositionally biased region" description="Acidic residues" evidence="4">
    <location>
        <begin position="2891"/>
        <end position="2901"/>
    </location>
</feature>
<dbReference type="CDD" id="cd15747">
    <property type="entry name" value="FYVE_Slp3_4_5"/>
    <property type="match status" value="1"/>
</dbReference>
<dbReference type="CDD" id="cd08521">
    <property type="entry name" value="C2A_SLP"/>
    <property type="match status" value="1"/>
</dbReference>
<dbReference type="Pfam" id="PF00168">
    <property type="entry name" value="C2"/>
    <property type="match status" value="2"/>
</dbReference>
<protein>
    <submittedName>
        <fullName evidence="7">Uncharacterized protein</fullName>
    </submittedName>
</protein>
<dbReference type="FunFam" id="2.60.40.150:FF:000006">
    <property type="entry name" value="Synaptotagmin-like 5, isoform CRA_a"/>
    <property type="match status" value="1"/>
</dbReference>
<evidence type="ECO:0000259" key="5">
    <source>
        <dbReference type="PROSITE" id="PS50004"/>
    </source>
</evidence>
<dbReference type="GO" id="GO:0070382">
    <property type="term" value="C:exocytic vesicle"/>
    <property type="evidence" value="ECO:0007669"/>
    <property type="project" value="TreeGrafter"/>
</dbReference>
<dbReference type="FunFam" id="3.30.40.10:FF:000018">
    <property type="entry name" value="Synaptotagmin-like 5, isoform CRA_a"/>
    <property type="match status" value="1"/>
</dbReference>
<feature type="compositionally biased region" description="Basic residues" evidence="4">
    <location>
        <begin position="2817"/>
        <end position="2829"/>
    </location>
</feature>
<feature type="compositionally biased region" description="Basic and acidic residues" evidence="4">
    <location>
        <begin position="702"/>
        <end position="716"/>
    </location>
</feature>
<dbReference type="SUPFAM" id="SSF49562">
    <property type="entry name" value="C2 domain (Calcium/lipid-binding domain, CaLB)"/>
    <property type="match status" value="2"/>
</dbReference>
<feature type="domain" description="C2" evidence="5">
    <location>
        <begin position="3681"/>
        <end position="3803"/>
    </location>
</feature>
<feature type="compositionally biased region" description="Basic and acidic residues" evidence="4">
    <location>
        <begin position="2533"/>
        <end position="2553"/>
    </location>
</feature>
<dbReference type="GO" id="GO:0006887">
    <property type="term" value="P:exocytosis"/>
    <property type="evidence" value="ECO:0007669"/>
    <property type="project" value="TreeGrafter"/>
</dbReference>
<evidence type="ECO:0000313" key="8">
    <source>
        <dbReference type="Proteomes" id="UP000749559"/>
    </source>
</evidence>
<accession>A0A8S4Q2R5</accession>
<feature type="region of interest" description="Disordered" evidence="4">
    <location>
        <begin position="3484"/>
        <end position="3621"/>
    </location>
</feature>
<dbReference type="InterPro" id="IPR041282">
    <property type="entry name" value="FYVE_2"/>
</dbReference>
<name>A0A8S4Q2R5_OWEFU</name>
<feature type="region of interest" description="Disordered" evidence="4">
    <location>
        <begin position="1241"/>
        <end position="1304"/>
    </location>
</feature>
<feature type="region of interest" description="Disordered" evidence="4">
    <location>
        <begin position="702"/>
        <end position="758"/>
    </location>
</feature>
<gene>
    <name evidence="7" type="ORF">OFUS_LOCUS23913</name>
</gene>
<feature type="region of interest" description="Disordered" evidence="4">
    <location>
        <begin position="3332"/>
        <end position="3370"/>
    </location>
</feature>
<feature type="region of interest" description="Disordered" evidence="4">
    <location>
        <begin position="2402"/>
        <end position="2421"/>
    </location>
</feature>
<dbReference type="SMART" id="SM00239">
    <property type="entry name" value="C2"/>
    <property type="match status" value="2"/>
</dbReference>
<feature type="compositionally biased region" description="Polar residues" evidence="4">
    <location>
        <begin position="501"/>
        <end position="515"/>
    </location>
</feature>
<feature type="compositionally biased region" description="Polar residues" evidence="4">
    <location>
        <begin position="529"/>
        <end position="545"/>
    </location>
</feature>
<evidence type="ECO:0000256" key="4">
    <source>
        <dbReference type="SAM" id="MobiDB-lite"/>
    </source>
</evidence>
<evidence type="ECO:0000313" key="7">
    <source>
        <dbReference type="EMBL" id="CAH1799960.1"/>
    </source>
</evidence>
<feature type="compositionally biased region" description="Basic and acidic residues" evidence="4">
    <location>
        <begin position="1271"/>
        <end position="1292"/>
    </location>
</feature>
<dbReference type="PROSITE" id="PS50916">
    <property type="entry name" value="RABBD"/>
    <property type="match status" value="1"/>
</dbReference>
<feature type="compositionally biased region" description="Polar residues" evidence="4">
    <location>
        <begin position="746"/>
        <end position="758"/>
    </location>
</feature>
<dbReference type="SUPFAM" id="SSF57903">
    <property type="entry name" value="FYVE/PHD zinc finger"/>
    <property type="match status" value="1"/>
</dbReference>
<evidence type="ECO:0000256" key="2">
    <source>
        <dbReference type="ARBA" id="ARBA00022737"/>
    </source>
</evidence>
<feature type="compositionally biased region" description="Basic and acidic residues" evidence="4">
    <location>
        <begin position="206"/>
        <end position="220"/>
    </location>
</feature>
<evidence type="ECO:0000259" key="6">
    <source>
        <dbReference type="PROSITE" id="PS50916"/>
    </source>
</evidence>
<reference evidence="7" key="1">
    <citation type="submission" date="2022-03" db="EMBL/GenBank/DDBJ databases">
        <authorList>
            <person name="Martin C."/>
        </authorList>
    </citation>
    <scope>NUCLEOTIDE SEQUENCE</scope>
</reference>
<dbReference type="OrthoDB" id="195679at2759"/>
<evidence type="ECO:0000256" key="1">
    <source>
        <dbReference type="ARBA" id="ARBA00004170"/>
    </source>
</evidence>
<feature type="region of interest" description="Disordered" evidence="4">
    <location>
        <begin position="2781"/>
        <end position="2835"/>
    </location>
</feature>
<dbReference type="GO" id="GO:0005886">
    <property type="term" value="C:plasma membrane"/>
    <property type="evidence" value="ECO:0007669"/>
    <property type="project" value="TreeGrafter"/>
</dbReference>
<dbReference type="InterPro" id="IPR000008">
    <property type="entry name" value="C2_dom"/>
</dbReference>
<dbReference type="Gene3D" id="3.30.40.10">
    <property type="entry name" value="Zinc/RING finger domain, C3HC4 (zinc finger)"/>
    <property type="match status" value="1"/>
</dbReference>
<feature type="region of interest" description="Disordered" evidence="4">
    <location>
        <begin position="329"/>
        <end position="348"/>
    </location>
</feature>
<dbReference type="PANTHER" id="PTHR45716">
    <property type="entry name" value="BITESIZE, ISOFORM I"/>
    <property type="match status" value="1"/>
</dbReference>
<feature type="compositionally biased region" description="Polar residues" evidence="4">
    <location>
        <begin position="2462"/>
        <end position="2478"/>
    </location>
</feature>
<dbReference type="Proteomes" id="UP000749559">
    <property type="component" value="Unassembled WGS sequence"/>
</dbReference>
<comment type="subcellular location">
    <subcellularLocation>
        <location evidence="1">Membrane</location>
        <topology evidence="1">Peripheral membrane protein</topology>
    </subcellularLocation>
</comment>
<sequence>MTKYKRGGLPTDSKMAELVKIDVNHLTESERDQIMAVLKRDDDLRKANEKNISKLKAEIKLIRIKGAVKADQNAEKTCSRCRTELGFFFNSGEMCPKCHSKVCKLCKVVAKDGKWLCTLCFKQMELQYASGEWFYKNLQEKTQNNINLSGTELVRESIRRKPQRNGQAGRNVAEDIKRAITNNNAVKSFHSDDGESSDASIHRVGAPKDSDMRRLTDLIRLRGSSPEEDGGHVEVRKARSRHYDSDSDSSSSGDSRSASPVRSLTDKPKVRPTSEPLVAAAVVANGAHHLGESSSSQDDNVALDQGKLALALTADPNTALQNDFMAAQTEQQSSLSAHPHSKSGTLSLTNDDESLYTVEEISKVTFERVSMKKRKEKQNSLELSDEGAQNEPHLDTVPGDVIFCRPGESITESRASNKGGAPGGRRGVTYDTNIPDSFNTTDDRPVSYNELFDLGTQDLVDEANANVNKPPIHSSIESSVLANPAHSNAHVSNAPDIFEPSYNSRSSSRLTNSDLNLMAPKQSTKRLKSQQQYKTSPPKPSSFQIKNPFDTETENAMLDHSIDYDMPNQQSTSEISQTQIIVVDKSSVRHNQVQYSDSIDGAYIEADGDSQDYVIIDSLESPTLKCSPTVASDEDDEFNSLVVDNLISAGAQKDPESGAFVISVENDINMDNNDNDDIHSDTSADITKDPKLDNWDMISVSKSDKDFSSDSDHSIQEIEEDPTYSDVNVQRPNPIQEESEDANPVESMSNSDDANSHINKSDTELVEVQIEEVDYKYNDTYVVEDRPHSLDKLEPADSTIEDHATDNNTIGIEKQENKDNMIQSMSNLDDTNSDINKPDTELIDTYVVEDRPHSLDKLEPADIATIEDHATDNTTIGIDKTENENKIIQPELAEAINKNPFRVNEYAPLLKSNRVFESENDDIMASTNKDNQVASEQNKNQPQQETIKAKQTEITYGHQKTVIKAHVTAMNENTSPHLIKANVTKITQEPSLTVIKAHITESTDEDNTDLKQKCDNDIELDLNANVAVSGDRFNQVNTRKDAMELDVTRGNVDDTPSIILNGNDTLEEEEDSDDDDFTTTEFKLELLRASLKPLEQHKLSPESDEETTEKKRVNLYDDIQRAIRHHYVDPEHDYDASTSHLEKVKYKTSSPEYKRVECRDDFLDEEPAIDLENPIHFEKMSKEELNNFIINDMFEDNASDILPAIPEENGEDSEDEEHVSQVMEFAYGQQADSWLVTNVPTAEDKSSPTKPPRMSTSKKASPISGILKLITGKDKNKPEKDDKSDQPDRKALTLDISKSSQNNTLSPIIESPVVKDTIHDHDEPKESKSVADRLLSLFTPETSMPPDLSPIIESPSMIGPNQDDSEIDLYPKFVPPPKSEPQPNATIIEIGNGDSVCVSPGTVFIPTFAQEFDGSDSSLTSAQHVIPAIDESNILLNEPKVSSDEKEDDDEIDVIQNKIESLPNIISLEYEGPIRIGGGVIEEPTTISDVHAENSNDYQDDDNEDVIETTPRVNMDPEQRIPEFEDNSLSLDFSDDASSLYSIHLEEITNLSTALAADMINETDINPTSQLRIDDPNNPMWHNSVKYDNVQEQLPGEYKKDLIASGTSTVTCIDAPIDIEEETRNVEHGIVKHEVVKTEESTIIETDISQVAIVTETEDQTIEEMNASGETYVNNDITTEQETILHEGTTLIDCRPYENVSESESESDLSDIMEYNISLQSTQSVDTSDIIATDKTTVVTSQVIKRDVVNDTTVISSTEKMITPITVEPIPVKSIESENDISVQPTTVSPTSHFEVIEDNEAPNGEQTLATHMDVAEDIETSLSFIKTEYEVPAFEPIETDTESLDDELNAMVARNSFTGDDDNILPTSIDEIMKQEFENKDNTENIPPQVPVESIVQLQHMDVASEFKLSTQAKTGKPEESTQAQHENIAPEIKIEPLKELNMKEDETSKDNVSEEVDLRVHEISQDIIIKAQQEAVFEYMKKHEVLFHDEPTDNIMRINGNDDIHDGKSTPNVLSDIPTDGIDTNAPEIKLSTQTYCEDNIPEIKTDPLVEFLIRAQNEVVVPEIKTNPPEEFVVQPLHEDIAPEIKTDPPVEFVIQAQKEYIISEIKSDTQEESINQAQHKYIDLDIKIEQPVDLSLKEDETPKNIIPKETDLRVNEISQDIMIKAQQEAVFEYMKKHEALFQDEPTDTIMTMNANDELYDGKSTPSVLSNIPTDGIDTNAQEIKLSTQIYCEDSAPKIKTDLPEEIVIQSISKDIVQEIKTDLPEEIVIQSNKDIVPEIKTDLPEEFVNQVQKEDMVSEIKTDTHVESIVELSLKEDEIPKNIISEEADLRVNEISNDVMIKAQHEAVFEDMKNHKVEPADNITRIGMNVDSYDSESATTSNALSDISTGIIDKNIGEPEEYVPNTPVQKSISNASTVSVSSTLVKTSSSASSNNSEDVKKKKKSKFNIFSTKDSETRPTSTSLVKSPSSASSNMEDDLDSSETDKKKSRFGFLRLPKRKKKDKSKQENKNKSSASSMDLSPSYVEYGDDSREAAIDVSFKDEDSRNDELVTPVEKTSTPTTIIPEPEIVIQAVEGGEKKLDDSSETISNTLTAHEVAVKSILHNKDESSPRLDRKSKFKHAVLPMEESPPKQSDLQWYAYSINLNPEDKPEDISPLGHGSPIGIRKDSFEEAKLKDIGDLEGMSEIRKPLNDVGSDSSNNSELERIELEKDQESFVEEINKALYNPIINQLGEPNMPNVKAEPVQLTNGTEDVDIPYITSNDVEILESTPASTVLVNTSNRDVSSPKSPLMSSPRRHSIESNSSENSCTPTRPRRAPRRKHKSRVPSVDRERKISIEDIRKDVDYLEKKENFEEINAEIQVPSRKPSDEISMTISQDNKESRDDIPEVTEESDQSGEEPREQNTKSNALDFEPKVESDIPHQNQDRSRHVEHVNVRKQSPVVVEFLEDDEEDDILVGQNYEGAYPGDTGVYRASSFENLYHGRSVSQRTFMKDQLDFYDSDEFTLDDKHSVSHEDNKQEIKDEAQDDLNGVLSKSDAICLSNASPQEESVAHMSTLDKDGINTAGATLPNLQNKPDLDLSPYIEYDPPLNLNLDTPNKQSIVPFISEIQSSDNSVPSDNIPTNTLESNKLPVSNREDPKHAVDVSTSDVGTIPSDKDSALCRDIDVDHQLQSQLESSVSSNVDSVNALGRDYSMSNNSVISATGDSSSLAHSTKTNTPPLRVPTHNNAVAKSDNELNVQVEKVHVENHFYDSETSETTASEEFEVLSMAEEDQNNINYDGEHIFGHSGNLYQAVRVDDEYDLDIDQGIGDDEDDMELESKKKNIPDIVIEPPTPYHKRNTKSNDSKSPVDEVVNPDNISKKNGHDIITESSSNLEFETTEITTSDRETLAKHLDELNADDVDDGIENQHGSYDDINLDTLLSVDGYEDLSDDISELGDDIDDDDISMLEESNTDVDVSFIKSKVLNDVPMSNGHIAKIENDIDDNVDQSPSSTTNEDKAHTNDNSNADVSDVENEVKSTNRNFENENELELKPLPPKRKRSKGKQVMVDGPSLEKDVPVAPLRRRNNTSTKSEEQGQENPSDANHDTPHVNGVKSKADEAVPSIKVTEHTTEDEVDLTEKEFEELADDFPEDENIDELFMSHKSVGNLQSSNLTSSQESIMSIYSEAGEGYYGIPVEGDIQFAIDFNYKTDVLTVNIRQCKHLAAVDPKRNRSDPYVKVYLLPDRTKGGKRKTRVKKHTLSPTFNESLKYHITKSELETRILLVSVWHNDSFGRNAFLGEVSIPLEDRSFDYNVPEWYKLQERDKSQAQLLSYKGDFFIDLKYITGDKVEAKESPTKKKSKKPAPPVHSRGELHVIVKSAINLTAIKSAGYSDPFCKGYLLPDKSKKAKMKTPVVKKNCNPVWNHTFVFEDVPLADLKERSLELTIWDYDRLSSNDFLGGVRLNLGTGESNGKEVEWMDARGDEVSLWQRMLSSKNQVITGSLPLRPNMDYIKMKPS</sequence>
<feature type="region of interest" description="Disordered" evidence="4">
    <location>
        <begin position="2454"/>
        <end position="2571"/>
    </location>
</feature>
<feature type="compositionally biased region" description="Polar residues" evidence="4">
    <location>
        <begin position="430"/>
        <end position="440"/>
    </location>
</feature>
<keyword evidence="8" id="KW-1185">Reference proteome</keyword>
<dbReference type="InterPro" id="IPR035892">
    <property type="entry name" value="C2_domain_sf"/>
</dbReference>
<feature type="region of interest" description="Disordered" evidence="4">
    <location>
        <begin position="2608"/>
        <end position="2635"/>
    </location>
</feature>
<organism evidence="7 8">
    <name type="scientific">Owenia fusiformis</name>
    <name type="common">Polychaete worm</name>
    <dbReference type="NCBI Taxonomy" id="6347"/>
    <lineage>
        <taxon>Eukaryota</taxon>
        <taxon>Metazoa</taxon>
        <taxon>Spiralia</taxon>
        <taxon>Lophotrochozoa</taxon>
        <taxon>Annelida</taxon>
        <taxon>Polychaeta</taxon>
        <taxon>Sedentaria</taxon>
        <taxon>Canalipalpata</taxon>
        <taxon>Sabellida</taxon>
        <taxon>Oweniida</taxon>
        <taxon>Oweniidae</taxon>
        <taxon>Owenia</taxon>
    </lineage>
</organism>
<feature type="region of interest" description="Disordered" evidence="4">
    <location>
        <begin position="492"/>
        <end position="546"/>
    </location>
</feature>
<dbReference type="InterPro" id="IPR043567">
    <property type="entry name" value="SYTL1-5_C2B"/>
</dbReference>
<feature type="compositionally biased region" description="Low complexity" evidence="4">
    <location>
        <begin position="2430"/>
        <end position="2440"/>
    </location>
</feature>